<dbReference type="EMBL" id="KN834888">
    <property type="protein sequence ID" value="KIK50693.1"/>
    <property type="molecule type" value="Genomic_DNA"/>
</dbReference>
<protein>
    <submittedName>
        <fullName evidence="1">Uncharacterized protein</fullName>
    </submittedName>
</protein>
<dbReference type="AlphaFoldDB" id="A0A0D0C7F5"/>
<organism evidence="1 2">
    <name type="scientific">Collybiopsis luxurians FD-317 M1</name>
    <dbReference type="NCBI Taxonomy" id="944289"/>
    <lineage>
        <taxon>Eukaryota</taxon>
        <taxon>Fungi</taxon>
        <taxon>Dikarya</taxon>
        <taxon>Basidiomycota</taxon>
        <taxon>Agaricomycotina</taxon>
        <taxon>Agaricomycetes</taxon>
        <taxon>Agaricomycetidae</taxon>
        <taxon>Agaricales</taxon>
        <taxon>Marasmiineae</taxon>
        <taxon>Omphalotaceae</taxon>
        <taxon>Collybiopsis</taxon>
        <taxon>Collybiopsis luxurians</taxon>
    </lineage>
</organism>
<proteinExistence type="predicted"/>
<evidence type="ECO:0000313" key="2">
    <source>
        <dbReference type="Proteomes" id="UP000053593"/>
    </source>
</evidence>
<keyword evidence="2" id="KW-1185">Reference proteome</keyword>
<sequence length="73" mass="8319">MEVLPDTFLRYFDFSKLDFATATSIKFSPDSLIAFSFTRVHSILVFIPRFPHQISNPLQTGQTTKTDSSFILS</sequence>
<gene>
    <name evidence="1" type="ORF">GYMLUDRAFT_51033</name>
</gene>
<accession>A0A0D0C7F5</accession>
<evidence type="ECO:0000313" key="1">
    <source>
        <dbReference type="EMBL" id="KIK50693.1"/>
    </source>
</evidence>
<dbReference type="Proteomes" id="UP000053593">
    <property type="component" value="Unassembled WGS sequence"/>
</dbReference>
<feature type="non-terminal residue" evidence="1">
    <location>
        <position position="73"/>
    </location>
</feature>
<reference evidence="1 2" key="1">
    <citation type="submission" date="2014-04" db="EMBL/GenBank/DDBJ databases">
        <title>Evolutionary Origins and Diversification of the Mycorrhizal Mutualists.</title>
        <authorList>
            <consortium name="DOE Joint Genome Institute"/>
            <consortium name="Mycorrhizal Genomics Consortium"/>
            <person name="Kohler A."/>
            <person name="Kuo A."/>
            <person name="Nagy L.G."/>
            <person name="Floudas D."/>
            <person name="Copeland A."/>
            <person name="Barry K.W."/>
            <person name="Cichocki N."/>
            <person name="Veneault-Fourrey C."/>
            <person name="LaButti K."/>
            <person name="Lindquist E.A."/>
            <person name="Lipzen A."/>
            <person name="Lundell T."/>
            <person name="Morin E."/>
            <person name="Murat C."/>
            <person name="Riley R."/>
            <person name="Ohm R."/>
            <person name="Sun H."/>
            <person name="Tunlid A."/>
            <person name="Henrissat B."/>
            <person name="Grigoriev I.V."/>
            <person name="Hibbett D.S."/>
            <person name="Martin F."/>
        </authorList>
    </citation>
    <scope>NUCLEOTIDE SEQUENCE [LARGE SCALE GENOMIC DNA]</scope>
    <source>
        <strain evidence="1 2">FD-317 M1</strain>
    </source>
</reference>
<dbReference type="HOGENOM" id="CLU_2711575_0_0_1"/>
<name>A0A0D0C7F5_9AGAR</name>